<reference evidence="1 2" key="1">
    <citation type="submission" date="2019-12" db="EMBL/GenBank/DDBJ databases">
        <title>Novel species isolated from a subtropical stream in China.</title>
        <authorList>
            <person name="Lu H."/>
        </authorList>
    </citation>
    <scope>NUCLEOTIDE SEQUENCE [LARGE SCALE GENOMIC DNA]</scope>
    <source>
        <strain evidence="1 2">DS3</strain>
    </source>
</reference>
<keyword evidence="2" id="KW-1185">Reference proteome</keyword>
<dbReference type="EMBL" id="WWCJ01000005">
    <property type="protein sequence ID" value="MYN02094.1"/>
    <property type="molecule type" value="Genomic_DNA"/>
</dbReference>
<dbReference type="Proteomes" id="UP000448575">
    <property type="component" value="Unassembled WGS sequence"/>
</dbReference>
<dbReference type="RefSeq" id="WP_161025097.1">
    <property type="nucleotide sequence ID" value="NZ_WWCJ01000005.1"/>
</dbReference>
<dbReference type="AlphaFoldDB" id="A0A6N9HEY2"/>
<sequence>MSVVVYSARRKWRRARASKASWFKPLKEEQVFFLVDEGRAGGSVIADGLGSVMVVPEAILAWPRAEAKREGALEGRQEALRDVLGKACKAQVAANDVATKVANAGLPELENWMRRVVAGESIAAVVGGAGLLTPERHGPADNTD</sequence>
<evidence type="ECO:0000313" key="2">
    <source>
        <dbReference type="Proteomes" id="UP000448575"/>
    </source>
</evidence>
<protein>
    <submittedName>
        <fullName evidence="1">Uncharacterized protein</fullName>
    </submittedName>
</protein>
<accession>A0A6N9HEY2</accession>
<comment type="caution">
    <text evidence="1">The sequence shown here is derived from an EMBL/GenBank/DDBJ whole genome shotgun (WGS) entry which is preliminary data.</text>
</comment>
<organism evidence="1 2">
    <name type="scientific">Pseudoduganella guangdongensis</name>
    <dbReference type="NCBI Taxonomy" id="2692179"/>
    <lineage>
        <taxon>Bacteria</taxon>
        <taxon>Pseudomonadati</taxon>
        <taxon>Pseudomonadota</taxon>
        <taxon>Betaproteobacteria</taxon>
        <taxon>Burkholderiales</taxon>
        <taxon>Oxalobacteraceae</taxon>
        <taxon>Telluria group</taxon>
        <taxon>Pseudoduganella</taxon>
    </lineage>
</organism>
<evidence type="ECO:0000313" key="1">
    <source>
        <dbReference type="EMBL" id="MYN02094.1"/>
    </source>
</evidence>
<gene>
    <name evidence="1" type="ORF">GTP41_08255</name>
</gene>
<name>A0A6N9HEY2_9BURK</name>
<proteinExistence type="predicted"/>